<dbReference type="InterPro" id="IPR001138">
    <property type="entry name" value="Zn2Cys6_DnaBD"/>
</dbReference>
<proteinExistence type="predicted"/>
<dbReference type="SUPFAM" id="SSF57701">
    <property type="entry name" value="Zn2/Cys6 DNA-binding domain"/>
    <property type="match status" value="1"/>
</dbReference>
<comment type="caution">
    <text evidence="4">The sequence shown here is derived from an EMBL/GenBank/DDBJ whole genome shotgun (WGS) entry which is preliminary data.</text>
</comment>
<dbReference type="PANTHER" id="PTHR35392:SF5">
    <property type="entry name" value="ZN(2)-C6 FUNGAL-TYPE DOMAIN-CONTAINING PROTEIN"/>
    <property type="match status" value="1"/>
</dbReference>
<dbReference type="CDD" id="cd00067">
    <property type="entry name" value="GAL4"/>
    <property type="match status" value="1"/>
</dbReference>
<dbReference type="GO" id="GO:0000981">
    <property type="term" value="F:DNA-binding transcription factor activity, RNA polymerase II-specific"/>
    <property type="evidence" value="ECO:0007669"/>
    <property type="project" value="InterPro"/>
</dbReference>
<name>A0A9P9FPL5_9HYPO</name>
<keyword evidence="5" id="KW-1185">Reference proteome</keyword>
<evidence type="ECO:0000259" key="3">
    <source>
        <dbReference type="PROSITE" id="PS50048"/>
    </source>
</evidence>
<dbReference type="PANTHER" id="PTHR35392">
    <property type="entry name" value="ZN(II)2CYS6 TRANSCRIPTION FACTOR (EUROFUNG)-RELATED-RELATED"/>
    <property type="match status" value="1"/>
</dbReference>
<dbReference type="GO" id="GO:0008270">
    <property type="term" value="F:zinc ion binding"/>
    <property type="evidence" value="ECO:0007669"/>
    <property type="project" value="InterPro"/>
</dbReference>
<dbReference type="Proteomes" id="UP000738349">
    <property type="component" value="Unassembled WGS sequence"/>
</dbReference>
<evidence type="ECO:0000313" key="5">
    <source>
        <dbReference type="Proteomes" id="UP000738349"/>
    </source>
</evidence>
<feature type="region of interest" description="Disordered" evidence="2">
    <location>
        <begin position="203"/>
        <end position="270"/>
    </location>
</feature>
<dbReference type="InterPro" id="IPR036864">
    <property type="entry name" value="Zn2-C6_fun-type_DNA-bd_sf"/>
</dbReference>
<keyword evidence="1" id="KW-0539">Nucleus</keyword>
<dbReference type="InterPro" id="IPR052973">
    <property type="entry name" value="Fungal_sec-metab_reg_TF"/>
</dbReference>
<feature type="compositionally biased region" description="Polar residues" evidence="2">
    <location>
        <begin position="228"/>
        <end position="240"/>
    </location>
</feature>
<dbReference type="PROSITE" id="PS50048">
    <property type="entry name" value="ZN2_CY6_FUNGAL_2"/>
    <property type="match status" value="1"/>
</dbReference>
<organism evidence="4 5">
    <name type="scientific">Dactylonectria macrodidyma</name>
    <dbReference type="NCBI Taxonomy" id="307937"/>
    <lineage>
        <taxon>Eukaryota</taxon>
        <taxon>Fungi</taxon>
        <taxon>Dikarya</taxon>
        <taxon>Ascomycota</taxon>
        <taxon>Pezizomycotina</taxon>
        <taxon>Sordariomycetes</taxon>
        <taxon>Hypocreomycetidae</taxon>
        <taxon>Hypocreales</taxon>
        <taxon>Nectriaceae</taxon>
        <taxon>Dactylonectria</taxon>
    </lineage>
</organism>
<gene>
    <name evidence="4" type="ORF">EDB81DRAFT_876304</name>
</gene>
<protein>
    <recommendedName>
        <fullName evidence="3">Zn(2)-C6 fungal-type domain-containing protein</fullName>
    </recommendedName>
</protein>
<evidence type="ECO:0000256" key="2">
    <source>
        <dbReference type="SAM" id="MobiDB-lite"/>
    </source>
</evidence>
<feature type="region of interest" description="Disordered" evidence="2">
    <location>
        <begin position="1"/>
        <end position="20"/>
    </location>
</feature>
<dbReference type="Pfam" id="PF00172">
    <property type="entry name" value="Zn_clus"/>
    <property type="match status" value="1"/>
</dbReference>
<feature type="compositionally biased region" description="Low complexity" evidence="2">
    <location>
        <begin position="241"/>
        <end position="256"/>
    </location>
</feature>
<accession>A0A9P9FPL5</accession>
<reference evidence="4" key="1">
    <citation type="journal article" date="2021" name="Nat. Commun.">
        <title>Genetic determinants of endophytism in the Arabidopsis root mycobiome.</title>
        <authorList>
            <person name="Mesny F."/>
            <person name="Miyauchi S."/>
            <person name="Thiergart T."/>
            <person name="Pickel B."/>
            <person name="Atanasova L."/>
            <person name="Karlsson M."/>
            <person name="Huettel B."/>
            <person name="Barry K.W."/>
            <person name="Haridas S."/>
            <person name="Chen C."/>
            <person name="Bauer D."/>
            <person name="Andreopoulos W."/>
            <person name="Pangilinan J."/>
            <person name="LaButti K."/>
            <person name="Riley R."/>
            <person name="Lipzen A."/>
            <person name="Clum A."/>
            <person name="Drula E."/>
            <person name="Henrissat B."/>
            <person name="Kohler A."/>
            <person name="Grigoriev I.V."/>
            <person name="Martin F.M."/>
            <person name="Hacquard S."/>
        </authorList>
    </citation>
    <scope>NUCLEOTIDE SEQUENCE</scope>
    <source>
        <strain evidence="4">MPI-CAGE-AT-0147</strain>
    </source>
</reference>
<dbReference type="OrthoDB" id="4226666at2759"/>
<feature type="domain" description="Zn(2)-C6 fungal-type" evidence="3">
    <location>
        <begin position="329"/>
        <end position="361"/>
    </location>
</feature>
<evidence type="ECO:0000313" key="4">
    <source>
        <dbReference type="EMBL" id="KAH7170264.1"/>
    </source>
</evidence>
<dbReference type="AlphaFoldDB" id="A0A9P9FPL5"/>
<dbReference type="EMBL" id="JAGMUV010000002">
    <property type="protein sequence ID" value="KAH7170264.1"/>
    <property type="molecule type" value="Genomic_DNA"/>
</dbReference>
<sequence>MASITSRSPNGSSPYEFDSAAETDESWQYIDYNAAGSTPSSIGFLSDPASGSLGSFAVIGNIHGNTPSPSAASPLLLGEMDHSAFFPSNTSFVAPLDPSGSDIFSTAATGPTSIDGGFAAAEFMTPQQYLFPQQDPPQFSPQELNGMLAIQRPGSQSSQAADDQADMAPLMNTFQTNLFPTTSDGQPQVSQIDLNIPQILQADANAPPWNPTDPRATDGNMFIMDDFNGSSPQSIHSHNTSSPGSRASPGGSRSPPVQIRKVKVGKVEKKKAEQSGKFVIMTPTSISAHAGRPNPYECFEAMRTSQRGRKGPLANATKENALQVRRLGACFCCHSRKVKCDKERPCKSCKKLMVTTPQVVCWQFSNFLPILFPDFIRGHFRKEEMSKFISENIEGFVVNGVEKTCSVELFSGPLFSTVLAVDAKFFTPATCDVVQHWHMSSGSHRMSLQSNGSAAIGIEFETGAQRDSLKKRTRKYIQDIVAEPAFAVQVTDSIYTVELPRKILSIVKEYAEETDSLMVRRALSIYCMHYTMTRHLCLTSKTVNSLGATGLVPQNVGRVTPRVLARQIKSIIDEMMMREMNQLFELFSKSLKPKSRREWAPCLAAFLTLCLFMEAVEAAADVFVVTQNQIGLQNGSRPEYDRSVALNTCKEVENMPFRQFAYQFHQVYQTHTKEANAKSFNPLFDCSFEEQGELDAPAAKMTAQLKELYFGNSWLELQLLTEELLLPNDEPQLYPRDPQVLYTGRLVARFLMSFQDEKFIWLE</sequence>
<evidence type="ECO:0000256" key="1">
    <source>
        <dbReference type="ARBA" id="ARBA00023242"/>
    </source>
</evidence>
<feature type="compositionally biased region" description="Polar residues" evidence="2">
    <location>
        <begin position="1"/>
        <end position="13"/>
    </location>
</feature>